<evidence type="ECO:0000313" key="3">
    <source>
        <dbReference type="Proteomes" id="UP000294003"/>
    </source>
</evidence>
<feature type="region of interest" description="Disordered" evidence="1">
    <location>
        <begin position="423"/>
        <end position="492"/>
    </location>
</feature>
<accession>A0ABY0H748</accession>
<proteinExistence type="predicted"/>
<comment type="caution">
    <text evidence="2">The sequence shown here is derived from an EMBL/GenBank/DDBJ whole genome shotgun (WGS) entry which is preliminary data.</text>
</comment>
<feature type="compositionally biased region" description="Pro residues" evidence="1">
    <location>
        <begin position="467"/>
        <end position="477"/>
    </location>
</feature>
<evidence type="ECO:0000256" key="1">
    <source>
        <dbReference type="SAM" id="MobiDB-lite"/>
    </source>
</evidence>
<reference evidence="2 3" key="1">
    <citation type="submission" date="2018-06" db="EMBL/GenBank/DDBJ databases">
        <title>Complete Genomes of Monosporascus.</title>
        <authorList>
            <person name="Robinson A.J."/>
            <person name="Natvig D.O."/>
        </authorList>
    </citation>
    <scope>NUCLEOTIDE SEQUENCE [LARGE SCALE GENOMIC DNA]</scope>
    <source>
        <strain evidence="2 3">CBS 609.92</strain>
    </source>
</reference>
<feature type="compositionally biased region" description="Acidic residues" evidence="1">
    <location>
        <begin position="44"/>
        <end position="56"/>
    </location>
</feature>
<organism evidence="2 3">
    <name type="scientific">Monosporascus cannonballus</name>
    <dbReference type="NCBI Taxonomy" id="155416"/>
    <lineage>
        <taxon>Eukaryota</taxon>
        <taxon>Fungi</taxon>
        <taxon>Dikarya</taxon>
        <taxon>Ascomycota</taxon>
        <taxon>Pezizomycotina</taxon>
        <taxon>Sordariomycetes</taxon>
        <taxon>Xylariomycetidae</taxon>
        <taxon>Xylariales</taxon>
        <taxon>Xylariales incertae sedis</taxon>
        <taxon>Monosporascus</taxon>
    </lineage>
</organism>
<name>A0ABY0H748_9PEZI</name>
<dbReference type="Proteomes" id="UP000294003">
    <property type="component" value="Unassembled WGS sequence"/>
</dbReference>
<feature type="compositionally biased region" description="Gly residues" evidence="1">
    <location>
        <begin position="439"/>
        <end position="458"/>
    </location>
</feature>
<evidence type="ECO:0000313" key="2">
    <source>
        <dbReference type="EMBL" id="RYO84132.1"/>
    </source>
</evidence>
<gene>
    <name evidence="2" type="ORF">DL762_005811</name>
</gene>
<sequence length="715" mass="79898">MILEGLKTKKLAKSAHCVQVINRWDVGKKAPKDELIVPLPGDDSSVDGDSSGDESIDYTRPRARTERKSLTRAQIDERTARWEARQEEILDKYYHPQFARRDRARRDFTILEYVENGDLANLIYKLTEDKETNGRVPNRVLWAFWLCQEIFKGQFNYQRAKANHMLRDLLGLGLIPYQEEDYPAVEIRYQPDDLNEEVPPAEKRWRRQRMVHFDLDPLNGDLELDPGALAEWDSELKAKAQTAATERPDNFRFVAPRPDRLPGEHEIIPRLKVADFGHSQIVKPQKRNWKLWRAYERMVYSMSDVDINHQALAPYTASTAATTRFSDAPLSGMTIDDIVDQQEVEVSYCPWLLDPDKKDYDWVDRELCTTIFECLNHKPGNRPTLETLLEAAKNGYRKKFHGGMMTIWEGGFRNGYTVVLKQPPNNDYSDAPIQTGDARNGGAGGGGPPGGGPSGGPSRGSSGRPSGRPPGGKPPVGGPKRKKDDAAAYAAAKNDPHHPLGLQFQTYLNLSFPHGHRTIFNAAPALRCGLFAFRDSIQAQLNQAGVALPSVEGLLQIFDGLHAAGAFDILYVQDINDPNAAMGIENNYFQDQLALILQTWGQMNNLELQLGYIRPNAPPYLQPTEFVNPTIIWILNNNVVAPASAPNAAGPTSGPRYNHWMGLAPNPAPEPDVEPLQGDDFIPPEGENGLSDLEDEEEARPDPRDLGLPDYASSD</sequence>
<feature type="compositionally biased region" description="Basic and acidic residues" evidence="1">
    <location>
        <begin position="57"/>
        <end position="69"/>
    </location>
</feature>
<keyword evidence="3" id="KW-1185">Reference proteome</keyword>
<protein>
    <recommendedName>
        <fullName evidence="4">Protein kinase domain-containing protein</fullName>
    </recommendedName>
</protein>
<feature type="region of interest" description="Disordered" evidence="1">
    <location>
        <begin position="35"/>
        <end position="69"/>
    </location>
</feature>
<evidence type="ECO:0008006" key="4">
    <source>
        <dbReference type="Google" id="ProtNLM"/>
    </source>
</evidence>
<dbReference type="EMBL" id="QJNS01000171">
    <property type="protein sequence ID" value="RYO84132.1"/>
    <property type="molecule type" value="Genomic_DNA"/>
</dbReference>
<feature type="region of interest" description="Disordered" evidence="1">
    <location>
        <begin position="656"/>
        <end position="715"/>
    </location>
</feature>